<comment type="function">
    <text evidence="7">Catalyzes the N-acylation of UDP-3-O-acylglucosamine using 3-hydroxyacyl-ACP as the acyl donor. Is involved in the biosynthesis of lipid A, a phosphorylated glycolipid that anchors the lipopolysaccharide to the outer membrane of the cell.</text>
</comment>
<name>A0A0B6WZY5_9BACT</name>
<keyword evidence="1 7" id="KW-0444">Lipid biosynthesis</keyword>
<dbReference type="InterPro" id="IPR011004">
    <property type="entry name" value="Trimer_LpxA-like_sf"/>
</dbReference>
<keyword evidence="4 7" id="KW-0677">Repeat</keyword>
<reference evidence="10 11" key="2">
    <citation type="submission" date="2015-01" db="EMBL/GenBank/DDBJ databases">
        <title>Complete genome sequence of Pyrinomonas methylaliphatogenes type strain K22T.</title>
        <authorList>
            <person name="Lee K.C.Y."/>
            <person name="Power J.F."/>
            <person name="Dunfield P.F."/>
            <person name="Morgan X.C."/>
            <person name="Huttenhower C."/>
            <person name="Stott M.B."/>
        </authorList>
    </citation>
    <scope>NUCLEOTIDE SEQUENCE [LARGE SCALE GENOMIC DNA]</scope>
    <source>
        <strain evidence="10 11">K22</strain>
    </source>
</reference>
<dbReference type="Pfam" id="PF00132">
    <property type="entry name" value="Hexapep"/>
    <property type="match status" value="2"/>
</dbReference>
<dbReference type="GO" id="GO:0016410">
    <property type="term" value="F:N-acyltransferase activity"/>
    <property type="evidence" value="ECO:0007669"/>
    <property type="project" value="InterPro"/>
</dbReference>
<evidence type="ECO:0000256" key="2">
    <source>
        <dbReference type="ARBA" id="ARBA00022556"/>
    </source>
</evidence>
<proteinExistence type="inferred from homology"/>
<evidence type="ECO:0000313" key="10">
    <source>
        <dbReference type="EMBL" id="CDM66626.1"/>
    </source>
</evidence>
<dbReference type="HAMAP" id="MF_00523">
    <property type="entry name" value="LpxD"/>
    <property type="match status" value="1"/>
</dbReference>
<evidence type="ECO:0000256" key="5">
    <source>
        <dbReference type="ARBA" id="ARBA00023098"/>
    </source>
</evidence>
<dbReference type="EC" id="2.3.1.191" evidence="7"/>
<keyword evidence="2 7" id="KW-0441">Lipid A biosynthesis</keyword>
<evidence type="ECO:0000256" key="6">
    <source>
        <dbReference type="ARBA" id="ARBA00023315"/>
    </source>
</evidence>
<organism evidence="10 11">
    <name type="scientific">Pyrinomonas methylaliphatogenes</name>
    <dbReference type="NCBI Taxonomy" id="454194"/>
    <lineage>
        <taxon>Bacteria</taxon>
        <taxon>Pseudomonadati</taxon>
        <taxon>Acidobacteriota</taxon>
        <taxon>Blastocatellia</taxon>
        <taxon>Blastocatellales</taxon>
        <taxon>Pyrinomonadaceae</taxon>
        <taxon>Pyrinomonas</taxon>
    </lineage>
</organism>
<sequence>MQMSARKMRVVELAALVGGKLRGDGELMIERIAALDDAGEGAIAFVEGERAIERAAESRASCLIVPEGAPCRAPACIEVKQPKLAFARIAAVLHPRERRAPGIAATAIIAPGARIAATAYVGPYARIGAGSIIGERTEIHDGVSVGAGVKIGDDCVIYPNVVIYDGVAIGDRVVLHAGVSVGADGFGYVRDADGYCKFPQIGTVIIEDDVEIGANTCIDRGALGATRIGRGTKIDNLVQIAHNVQIGERVVIAAQTGISGSTVIEDDCVIGGQVGMGDHARVRRGAVIGSKAGILPGKIVRPGGIVWGIPARPLDEYKRLNALWGRLPELRAEVEELKREVRELKARLATSSTEDQREMQ</sequence>
<protein>
    <recommendedName>
        <fullName evidence="7">UDP-3-O-acylglucosamine N-acyltransferase</fullName>
        <ecNumber evidence="7">2.3.1.191</ecNumber>
    </recommendedName>
</protein>
<comment type="similarity">
    <text evidence="7">Belongs to the transferase hexapeptide repeat family. LpxD subfamily.</text>
</comment>
<feature type="active site" description="Proton acceptor" evidence="7">
    <location>
        <position position="242"/>
    </location>
</feature>
<dbReference type="GO" id="GO:0103118">
    <property type="term" value="F:UDP-3-O-[(3R)-3-hydroxyacyl]-glucosamine N-acyltransferase activity"/>
    <property type="evidence" value="ECO:0007669"/>
    <property type="project" value="UniProtKB-EC"/>
</dbReference>
<dbReference type="SUPFAM" id="SSF51161">
    <property type="entry name" value="Trimeric LpxA-like enzymes"/>
    <property type="match status" value="1"/>
</dbReference>
<evidence type="ECO:0000259" key="9">
    <source>
        <dbReference type="Pfam" id="PF04613"/>
    </source>
</evidence>
<evidence type="ECO:0000256" key="4">
    <source>
        <dbReference type="ARBA" id="ARBA00022737"/>
    </source>
</evidence>
<evidence type="ECO:0000256" key="1">
    <source>
        <dbReference type="ARBA" id="ARBA00022516"/>
    </source>
</evidence>
<dbReference type="STRING" id="454194.PYK22_02658"/>
<dbReference type="AlphaFoldDB" id="A0A0B6WZY5"/>
<dbReference type="InterPro" id="IPR007691">
    <property type="entry name" value="LpxD"/>
</dbReference>
<dbReference type="EMBL" id="CBXV010000008">
    <property type="protein sequence ID" value="CDM66626.1"/>
    <property type="molecule type" value="Genomic_DNA"/>
</dbReference>
<evidence type="ECO:0000256" key="3">
    <source>
        <dbReference type="ARBA" id="ARBA00022679"/>
    </source>
</evidence>
<evidence type="ECO:0000256" key="8">
    <source>
        <dbReference type="SAM" id="Coils"/>
    </source>
</evidence>
<keyword evidence="11" id="KW-1185">Reference proteome</keyword>
<keyword evidence="3 7" id="KW-0808">Transferase</keyword>
<gene>
    <name evidence="7" type="primary">lpxD</name>
    <name evidence="10" type="ORF">PYK22_02658</name>
</gene>
<comment type="pathway">
    <text evidence="7">Bacterial outer membrane biogenesis; LPS lipid A biosynthesis.</text>
</comment>
<dbReference type="NCBIfam" id="NF002060">
    <property type="entry name" value="PRK00892.1"/>
    <property type="match status" value="1"/>
</dbReference>
<comment type="catalytic activity">
    <reaction evidence="7">
        <text>a UDP-3-O-[(3R)-3-hydroxyacyl]-alpha-D-glucosamine + a (3R)-hydroxyacyl-[ACP] = a UDP-2-N,3-O-bis[(3R)-3-hydroxyacyl]-alpha-D-glucosamine + holo-[ACP] + H(+)</text>
        <dbReference type="Rhea" id="RHEA:53836"/>
        <dbReference type="Rhea" id="RHEA-COMP:9685"/>
        <dbReference type="Rhea" id="RHEA-COMP:9945"/>
        <dbReference type="ChEBI" id="CHEBI:15378"/>
        <dbReference type="ChEBI" id="CHEBI:64479"/>
        <dbReference type="ChEBI" id="CHEBI:78827"/>
        <dbReference type="ChEBI" id="CHEBI:137740"/>
        <dbReference type="ChEBI" id="CHEBI:137748"/>
        <dbReference type="EC" id="2.3.1.191"/>
    </reaction>
</comment>
<keyword evidence="6 7" id="KW-0012">Acyltransferase</keyword>
<dbReference type="CDD" id="cd03352">
    <property type="entry name" value="LbH_LpxD"/>
    <property type="match status" value="1"/>
</dbReference>
<accession>A0A0B6WZY5</accession>
<dbReference type="Pfam" id="PF04613">
    <property type="entry name" value="LpxD"/>
    <property type="match status" value="1"/>
</dbReference>
<dbReference type="UniPathway" id="UPA00973"/>
<dbReference type="Gene3D" id="2.160.10.10">
    <property type="entry name" value="Hexapeptide repeat proteins"/>
    <property type="match status" value="1"/>
</dbReference>
<dbReference type="PANTHER" id="PTHR43378">
    <property type="entry name" value="UDP-3-O-ACYLGLUCOSAMINE N-ACYLTRANSFERASE"/>
    <property type="match status" value="1"/>
</dbReference>
<keyword evidence="8" id="KW-0175">Coiled coil</keyword>
<dbReference type="PANTHER" id="PTHR43378:SF2">
    <property type="entry name" value="UDP-3-O-ACYLGLUCOSAMINE N-ACYLTRANSFERASE 1, MITOCHONDRIAL-RELATED"/>
    <property type="match status" value="1"/>
</dbReference>
<feature type="domain" description="UDP-3-O-[3-hydroxymyristoyl] glucosamine N-acyltransferase non-repeat region" evidence="9">
    <location>
        <begin position="27"/>
        <end position="91"/>
    </location>
</feature>
<dbReference type="GO" id="GO:0009245">
    <property type="term" value="P:lipid A biosynthetic process"/>
    <property type="evidence" value="ECO:0007669"/>
    <property type="project" value="UniProtKB-UniRule"/>
</dbReference>
<dbReference type="InterPro" id="IPR020573">
    <property type="entry name" value="UDP_GlcNAc_AcTrfase_non-rep"/>
</dbReference>
<dbReference type="Proteomes" id="UP000031518">
    <property type="component" value="Unassembled WGS sequence"/>
</dbReference>
<reference evidence="10 11" key="1">
    <citation type="submission" date="2013-12" db="EMBL/GenBank/DDBJ databases">
        <authorList>
            <person name="Stott M."/>
        </authorList>
    </citation>
    <scope>NUCLEOTIDE SEQUENCE [LARGE SCALE GENOMIC DNA]</scope>
    <source>
        <strain evidence="10 11">K22</strain>
    </source>
</reference>
<evidence type="ECO:0000256" key="7">
    <source>
        <dbReference type="HAMAP-Rule" id="MF_00523"/>
    </source>
</evidence>
<dbReference type="InterPro" id="IPR001451">
    <property type="entry name" value="Hexapep"/>
</dbReference>
<keyword evidence="5 7" id="KW-0443">Lipid metabolism</keyword>
<dbReference type="Gene3D" id="3.40.1390.10">
    <property type="entry name" value="MurE/MurF, N-terminal domain"/>
    <property type="match status" value="1"/>
</dbReference>
<dbReference type="GO" id="GO:0016020">
    <property type="term" value="C:membrane"/>
    <property type="evidence" value="ECO:0007669"/>
    <property type="project" value="GOC"/>
</dbReference>
<feature type="coiled-coil region" evidence="8">
    <location>
        <begin position="327"/>
        <end position="354"/>
    </location>
</feature>
<evidence type="ECO:0000313" key="11">
    <source>
        <dbReference type="Proteomes" id="UP000031518"/>
    </source>
</evidence>
<comment type="subunit">
    <text evidence="7">Homotrimer.</text>
</comment>
<dbReference type="NCBIfam" id="TIGR01853">
    <property type="entry name" value="lipid_A_lpxD"/>
    <property type="match status" value="1"/>
</dbReference>